<keyword evidence="10" id="KW-0961">Cell wall biogenesis/degradation</keyword>
<dbReference type="GO" id="GO:0009274">
    <property type="term" value="C:peptidoglycan-based cell wall"/>
    <property type="evidence" value="ECO:0007669"/>
    <property type="project" value="InterPro"/>
</dbReference>
<evidence type="ECO:0000313" key="12">
    <source>
        <dbReference type="EMBL" id="SDZ95432.1"/>
    </source>
</evidence>
<dbReference type="STRING" id="551991.SAMN05192529_1059"/>
<name>A0A1H3X9Y7_9BACT</name>
<dbReference type="GO" id="GO:0016763">
    <property type="term" value="F:pentosyltransferase activity"/>
    <property type="evidence" value="ECO:0007669"/>
    <property type="project" value="InterPro"/>
</dbReference>
<dbReference type="AlphaFoldDB" id="A0A1H3X9Y7"/>
<dbReference type="Pfam" id="PF00912">
    <property type="entry name" value="Transgly"/>
    <property type="match status" value="1"/>
</dbReference>
<gene>
    <name evidence="12" type="ORF">SAMN05192529_1059</name>
</gene>
<evidence type="ECO:0000256" key="4">
    <source>
        <dbReference type="ARBA" id="ARBA00022679"/>
    </source>
</evidence>
<keyword evidence="8" id="KW-1133">Transmembrane helix</keyword>
<dbReference type="SUPFAM" id="SSF53955">
    <property type="entry name" value="Lysozyme-like"/>
    <property type="match status" value="1"/>
</dbReference>
<protein>
    <submittedName>
        <fullName evidence="12">Monofunctional biosynthetic peptidoglycan transglycosylase</fullName>
    </submittedName>
</protein>
<evidence type="ECO:0000313" key="13">
    <source>
        <dbReference type="Proteomes" id="UP000199041"/>
    </source>
</evidence>
<keyword evidence="6" id="KW-0133">Cell shape</keyword>
<dbReference type="NCBIfam" id="TIGR02070">
    <property type="entry name" value="mono_pep_trsgly"/>
    <property type="match status" value="1"/>
</dbReference>
<accession>A0A1H3X9Y7</accession>
<evidence type="ECO:0000256" key="3">
    <source>
        <dbReference type="ARBA" id="ARBA00022676"/>
    </source>
</evidence>
<evidence type="ECO:0000256" key="6">
    <source>
        <dbReference type="ARBA" id="ARBA00022960"/>
    </source>
</evidence>
<dbReference type="PANTHER" id="PTHR30400:SF0">
    <property type="entry name" value="BIOSYNTHETIC PEPTIDOGLYCAN TRANSGLYCOSYLASE"/>
    <property type="match status" value="1"/>
</dbReference>
<feature type="domain" description="Glycosyl transferase family 51" evidence="11">
    <location>
        <begin position="16"/>
        <end position="186"/>
    </location>
</feature>
<evidence type="ECO:0000256" key="5">
    <source>
        <dbReference type="ARBA" id="ARBA00022692"/>
    </source>
</evidence>
<evidence type="ECO:0000256" key="1">
    <source>
        <dbReference type="ARBA" id="ARBA00022475"/>
    </source>
</evidence>
<dbReference type="PANTHER" id="PTHR30400">
    <property type="entry name" value="MONOFUNCTIONAL BIOSYNTHETIC PEPTIDOGLYCAN TRANSGLYCOSYLASE"/>
    <property type="match status" value="1"/>
</dbReference>
<keyword evidence="7" id="KW-0573">Peptidoglycan synthesis</keyword>
<dbReference type="Proteomes" id="UP000199041">
    <property type="component" value="Unassembled WGS sequence"/>
</dbReference>
<dbReference type="GO" id="GO:0016020">
    <property type="term" value="C:membrane"/>
    <property type="evidence" value="ECO:0007669"/>
    <property type="project" value="InterPro"/>
</dbReference>
<dbReference type="InterPro" id="IPR001264">
    <property type="entry name" value="Glyco_trans_51"/>
</dbReference>
<keyword evidence="5" id="KW-0812">Transmembrane</keyword>
<dbReference type="InterPro" id="IPR036950">
    <property type="entry name" value="PBP_transglycosylase"/>
</dbReference>
<evidence type="ECO:0000259" key="11">
    <source>
        <dbReference type="Pfam" id="PF00912"/>
    </source>
</evidence>
<keyword evidence="4" id="KW-0808">Transferase</keyword>
<keyword evidence="9" id="KW-0472">Membrane</keyword>
<dbReference type="GO" id="GO:0009252">
    <property type="term" value="P:peptidoglycan biosynthetic process"/>
    <property type="evidence" value="ECO:0007669"/>
    <property type="project" value="UniProtKB-KW"/>
</dbReference>
<organism evidence="12 13">
    <name type="scientific">Arachidicoccus rhizosphaerae</name>
    <dbReference type="NCBI Taxonomy" id="551991"/>
    <lineage>
        <taxon>Bacteria</taxon>
        <taxon>Pseudomonadati</taxon>
        <taxon>Bacteroidota</taxon>
        <taxon>Chitinophagia</taxon>
        <taxon>Chitinophagales</taxon>
        <taxon>Chitinophagaceae</taxon>
        <taxon>Arachidicoccus</taxon>
    </lineage>
</organism>
<evidence type="ECO:0000256" key="8">
    <source>
        <dbReference type="ARBA" id="ARBA00022989"/>
    </source>
</evidence>
<keyword evidence="13" id="KW-1185">Reference proteome</keyword>
<evidence type="ECO:0000256" key="2">
    <source>
        <dbReference type="ARBA" id="ARBA00022519"/>
    </source>
</evidence>
<sequence length="202" mass="22586">MPPITLTQLGSLVSGNGLKRDYVSYDKISGNAKLAAIAGEDQLFAIHGGFDWPALKQSLESEKGKRSRGSAASTISQQTAKNVFLWQGSGVTKYLRKAPEFVYTKLIEWIWGKKRILEVYLNVIEMGKGIYGIQAAAESYYQKDAAHLNRNEAASIIACLPNPKKYTVKPRSKFVNFKAGWILRQMRNIQDNEKIKTLTVSK</sequence>
<dbReference type="GO" id="GO:0008360">
    <property type="term" value="P:regulation of cell shape"/>
    <property type="evidence" value="ECO:0007669"/>
    <property type="project" value="UniProtKB-KW"/>
</dbReference>
<reference evidence="12 13" key="1">
    <citation type="submission" date="2016-10" db="EMBL/GenBank/DDBJ databases">
        <authorList>
            <person name="de Groot N.N."/>
        </authorList>
    </citation>
    <scope>NUCLEOTIDE SEQUENCE [LARGE SCALE GENOMIC DNA]</scope>
    <source>
        <strain evidence="12 13">Vu-144</strain>
    </source>
</reference>
<dbReference type="InterPro" id="IPR023346">
    <property type="entry name" value="Lysozyme-like_dom_sf"/>
</dbReference>
<dbReference type="GO" id="GO:0071555">
    <property type="term" value="P:cell wall organization"/>
    <property type="evidence" value="ECO:0007669"/>
    <property type="project" value="UniProtKB-KW"/>
</dbReference>
<keyword evidence="2" id="KW-0997">Cell inner membrane</keyword>
<dbReference type="Gene3D" id="1.10.3810.10">
    <property type="entry name" value="Biosynthetic peptidoglycan transglycosylase-like"/>
    <property type="match status" value="1"/>
</dbReference>
<proteinExistence type="predicted"/>
<evidence type="ECO:0000256" key="9">
    <source>
        <dbReference type="ARBA" id="ARBA00023136"/>
    </source>
</evidence>
<evidence type="ECO:0000256" key="7">
    <source>
        <dbReference type="ARBA" id="ARBA00022984"/>
    </source>
</evidence>
<dbReference type="EMBL" id="FNQY01000005">
    <property type="protein sequence ID" value="SDZ95432.1"/>
    <property type="molecule type" value="Genomic_DNA"/>
</dbReference>
<evidence type="ECO:0000256" key="10">
    <source>
        <dbReference type="ARBA" id="ARBA00023316"/>
    </source>
</evidence>
<keyword evidence="3" id="KW-0328">Glycosyltransferase</keyword>
<dbReference type="InterPro" id="IPR011812">
    <property type="entry name" value="Pep_trsgly"/>
</dbReference>
<keyword evidence="1" id="KW-1003">Cell membrane</keyword>